<evidence type="ECO:0000256" key="9">
    <source>
        <dbReference type="ARBA" id="ARBA00023002"/>
    </source>
</evidence>
<keyword evidence="6 13" id="KW-0479">Metal-binding</keyword>
<dbReference type="GO" id="GO:0005789">
    <property type="term" value="C:endoplasmic reticulum membrane"/>
    <property type="evidence" value="ECO:0007669"/>
    <property type="project" value="UniProtKB-SubCell"/>
</dbReference>
<dbReference type="GO" id="GO:0004497">
    <property type="term" value="F:monooxygenase activity"/>
    <property type="evidence" value="ECO:0007669"/>
    <property type="project" value="UniProtKB-KW"/>
</dbReference>
<dbReference type="PANTHER" id="PTHR24292">
    <property type="entry name" value="CYTOCHROME P450"/>
    <property type="match status" value="1"/>
</dbReference>
<accession>A0AAW2FGZ4</accession>
<evidence type="ECO:0008006" key="18">
    <source>
        <dbReference type="Google" id="ProtNLM"/>
    </source>
</evidence>
<keyword evidence="17" id="KW-1185">Reference proteome</keyword>
<evidence type="ECO:0000256" key="14">
    <source>
        <dbReference type="RuleBase" id="RU000461"/>
    </source>
</evidence>
<comment type="similarity">
    <text evidence="4 14">Belongs to the cytochrome P450 family.</text>
</comment>
<sequence>MEPTTLLLTIAAATVCLYYFVLSKMSYFEKRKIPHLRPIPILGNMAPYFFQRRSHQNQLQKLYNHFSDTKYFGLYDFLTPNIVLRDPELISMVTIKHFDNFCDHNNFVNEDLDPIAAKNLFGLKGDYWREIRKLLSPSFTSSKMKAMFELMTQCAENFISFIVKDSGDISKTYDMKELLSKYSNDTVATCAFGISVNSFEHPNNEFFLLGRKALTFDAWLSFKFALHRNFPSVAKFLKLRMFGPEVERFFKAVVSNTVEIRDKQGIVRPDMIQLMMETRNKNQKSAFDINDMTAQAFVFFLGGFDTVSTAMSFVAHEVGVHPDVQCKLREEIDNVLKETNGKPTYEAINRMKYLDAVVNEVLRLCAPATFLDRVCVKETKLPPPTPNGESITLKPGDTIMIPVFSIHRDPKYYPNPDKFDPERFLKGEVDMSLYMPFGVGPRICIGNRFALMETKIMIFYLLWHCDLEPDVKTQTPIVFSSKTLSPVPENGFWLKIRTRKSKTPVTQSLSNGHGVAEH</sequence>
<dbReference type="PROSITE" id="PS00086">
    <property type="entry name" value="CYTOCHROME_P450"/>
    <property type="match status" value="1"/>
</dbReference>
<dbReference type="AlphaFoldDB" id="A0AAW2FGZ4"/>
<dbReference type="InterPro" id="IPR001128">
    <property type="entry name" value="Cyt_P450"/>
</dbReference>
<evidence type="ECO:0000256" key="4">
    <source>
        <dbReference type="ARBA" id="ARBA00010617"/>
    </source>
</evidence>
<keyword evidence="8" id="KW-0492">Microsome</keyword>
<dbReference type="Proteomes" id="UP001430953">
    <property type="component" value="Unassembled WGS sequence"/>
</dbReference>
<reference evidence="16 17" key="1">
    <citation type="submission" date="2023-03" db="EMBL/GenBank/DDBJ databases">
        <title>High recombination rates correlate with genetic variation in Cardiocondyla obscurior ants.</title>
        <authorList>
            <person name="Errbii M."/>
        </authorList>
    </citation>
    <scope>NUCLEOTIDE SEQUENCE [LARGE SCALE GENOMIC DNA]</scope>
    <source>
        <strain evidence="16">Alpha-2009</strain>
        <tissue evidence="16">Whole body</tissue>
    </source>
</reference>
<evidence type="ECO:0000256" key="11">
    <source>
        <dbReference type="ARBA" id="ARBA00023033"/>
    </source>
</evidence>
<dbReference type="InterPro" id="IPR002401">
    <property type="entry name" value="Cyt_P450_E_grp-I"/>
</dbReference>
<dbReference type="GO" id="GO:0020037">
    <property type="term" value="F:heme binding"/>
    <property type="evidence" value="ECO:0007669"/>
    <property type="project" value="InterPro"/>
</dbReference>
<evidence type="ECO:0000256" key="6">
    <source>
        <dbReference type="ARBA" id="ARBA00022723"/>
    </source>
</evidence>
<dbReference type="CDD" id="cd11056">
    <property type="entry name" value="CYP6-like"/>
    <property type="match status" value="1"/>
</dbReference>
<protein>
    <recommendedName>
        <fullName evidence="18">Cytochrome P450</fullName>
    </recommendedName>
</protein>
<comment type="caution">
    <text evidence="16">The sequence shown here is derived from an EMBL/GenBank/DDBJ whole genome shotgun (WGS) entry which is preliminary data.</text>
</comment>
<dbReference type="Gene3D" id="1.10.630.10">
    <property type="entry name" value="Cytochrome P450"/>
    <property type="match status" value="1"/>
</dbReference>
<evidence type="ECO:0000256" key="10">
    <source>
        <dbReference type="ARBA" id="ARBA00023004"/>
    </source>
</evidence>
<keyword evidence="12 15" id="KW-0472">Membrane</keyword>
<evidence type="ECO:0000256" key="7">
    <source>
        <dbReference type="ARBA" id="ARBA00022824"/>
    </source>
</evidence>
<evidence type="ECO:0000256" key="12">
    <source>
        <dbReference type="ARBA" id="ARBA00023136"/>
    </source>
</evidence>
<comment type="subcellular location">
    <subcellularLocation>
        <location evidence="3">Endoplasmic reticulum membrane</location>
        <topology evidence="3">Peripheral membrane protein</topology>
    </subcellularLocation>
    <subcellularLocation>
        <location evidence="2">Microsome membrane</location>
        <topology evidence="2">Peripheral membrane protein</topology>
    </subcellularLocation>
</comment>
<dbReference type="PRINTS" id="PR00463">
    <property type="entry name" value="EP450I"/>
</dbReference>
<evidence type="ECO:0000256" key="5">
    <source>
        <dbReference type="ARBA" id="ARBA00022617"/>
    </source>
</evidence>
<dbReference type="GO" id="GO:0016705">
    <property type="term" value="F:oxidoreductase activity, acting on paired donors, with incorporation or reduction of molecular oxygen"/>
    <property type="evidence" value="ECO:0007669"/>
    <property type="project" value="InterPro"/>
</dbReference>
<dbReference type="FunFam" id="1.10.630.10:FF:000042">
    <property type="entry name" value="Cytochrome P450"/>
    <property type="match status" value="1"/>
</dbReference>
<comment type="cofactor">
    <cofactor evidence="1 13">
        <name>heme</name>
        <dbReference type="ChEBI" id="CHEBI:30413"/>
    </cofactor>
</comment>
<dbReference type="GO" id="GO:0005506">
    <property type="term" value="F:iron ion binding"/>
    <property type="evidence" value="ECO:0007669"/>
    <property type="project" value="InterPro"/>
</dbReference>
<keyword evidence="11 14" id="KW-0503">Monooxygenase</keyword>
<evidence type="ECO:0000313" key="17">
    <source>
        <dbReference type="Proteomes" id="UP001430953"/>
    </source>
</evidence>
<evidence type="ECO:0000256" key="3">
    <source>
        <dbReference type="ARBA" id="ARBA00004406"/>
    </source>
</evidence>
<keyword evidence="9 14" id="KW-0560">Oxidoreductase</keyword>
<feature type="binding site" description="axial binding residue" evidence="13">
    <location>
        <position position="444"/>
    </location>
    <ligand>
        <name>heme</name>
        <dbReference type="ChEBI" id="CHEBI:30413"/>
    </ligand>
    <ligandPart>
        <name>Fe</name>
        <dbReference type="ChEBI" id="CHEBI:18248"/>
    </ligandPart>
</feature>
<evidence type="ECO:0000256" key="13">
    <source>
        <dbReference type="PIRSR" id="PIRSR602401-1"/>
    </source>
</evidence>
<evidence type="ECO:0000256" key="15">
    <source>
        <dbReference type="SAM" id="Phobius"/>
    </source>
</evidence>
<feature type="transmembrane region" description="Helical" evidence="15">
    <location>
        <begin position="6"/>
        <end position="22"/>
    </location>
</feature>
<gene>
    <name evidence="16" type="ORF">PUN28_012466</name>
</gene>
<keyword evidence="7" id="KW-0256">Endoplasmic reticulum</keyword>
<dbReference type="InterPro" id="IPR050476">
    <property type="entry name" value="Insect_CytP450_Detox"/>
</dbReference>
<evidence type="ECO:0000313" key="16">
    <source>
        <dbReference type="EMBL" id="KAL0113325.1"/>
    </source>
</evidence>
<dbReference type="SUPFAM" id="SSF48264">
    <property type="entry name" value="Cytochrome P450"/>
    <property type="match status" value="1"/>
</dbReference>
<keyword evidence="15" id="KW-1133">Transmembrane helix</keyword>
<keyword evidence="10 13" id="KW-0408">Iron</keyword>
<dbReference type="PRINTS" id="PR00385">
    <property type="entry name" value="P450"/>
</dbReference>
<evidence type="ECO:0000256" key="8">
    <source>
        <dbReference type="ARBA" id="ARBA00022848"/>
    </source>
</evidence>
<proteinExistence type="inferred from homology"/>
<keyword evidence="5 13" id="KW-0349">Heme</keyword>
<evidence type="ECO:0000256" key="1">
    <source>
        <dbReference type="ARBA" id="ARBA00001971"/>
    </source>
</evidence>
<name>A0AAW2FGZ4_9HYME</name>
<organism evidence="16 17">
    <name type="scientific">Cardiocondyla obscurior</name>
    <dbReference type="NCBI Taxonomy" id="286306"/>
    <lineage>
        <taxon>Eukaryota</taxon>
        <taxon>Metazoa</taxon>
        <taxon>Ecdysozoa</taxon>
        <taxon>Arthropoda</taxon>
        <taxon>Hexapoda</taxon>
        <taxon>Insecta</taxon>
        <taxon>Pterygota</taxon>
        <taxon>Neoptera</taxon>
        <taxon>Endopterygota</taxon>
        <taxon>Hymenoptera</taxon>
        <taxon>Apocrita</taxon>
        <taxon>Aculeata</taxon>
        <taxon>Formicoidea</taxon>
        <taxon>Formicidae</taxon>
        <taxon>Myrmicinae</taxon>
        <taxon>Cardiocondyla</taxon>
    </lineage>
</organism>
<dbReference type="Pfam" id="PF00067">
    <property type="entry name" value="p450"/>
    <property type="match status" value="1"/>
</dbReference>
<dbReference type="InterPro" id="IPR036396">
    <property type="entry name" value="Cyt_P450_sf"/>
</dbReference>
<keyword evidence="15" id="KW-0812">Transmembrane</keyword>
<dbReference type="InterPro" id="IPR017972">
    <property type="entry name" value="Cyt_P450_CS"/>
</dbReference>
<dbReference type="PANTHER" id="PTHR24292:SF54">
    <property type="entry name" value="CYP9F3-RELATED"/>
    <property type="match status" value="1"/>
</dbReference>
<evidence type="ECO:0000256" key="2">
    <source>
        <dbReference type="ARBA" id="ARBA00004174"/>
    </source>
</evidence>
<dbReference type="EMBL" id="JADYXP020000012">
    <property type="protein sequence ID" value="KAL0113325.1"/>
    <property type="molecule type" value="Genomic_DNA"/>
</dbReference>